<evidence type="ECO:0000313" key="2">
    <source>
        <dbReference type="EMBL" id="CAK0800779.1"/>
    </source>
</evidence>
<proteinExistence type="predicted"/>
<keyword evidence="3" id="KW-1185">Reference proteome</keyword>
<evidence type="ECO:0008006" key="4">
    <source>
        <dbReference type="Google" id="ProtNLM"/>
    </source>
</evidence>
<feature type="compositionally biased region" description="Basic and acidic residues" evidence="1">
    <location>
        <begin position="432"/>
        <end position="442"/>
    </location>
</feature>
<dbReference type="EMBL" id="CAUYUJ010002443">
    <property type="protein sequence ID" value="CAK0800779.1"/>
    <property type="molecule type" value="Genomic_DNA"/>
</dbReference>
<reference evidence="2" key="1">
    <citation type="submission" date="2023-10" db="EMBL/GenBank/DDBJ databases">
        <authorList>
            <person name="Chen Y."/>
            <person name="Shah S."/>
            <person name="Dougan E. K."/>
            <person name="Thang M."/>
            <person name="Chan C."/>
        </authorList>
    </citation>
    <scope>NUCLEOTIDE SEQUENCE [LARGE SCALE GENOMIC DNA]</scope>
</reference>
<feature type="region of interest" description="Disordered" evidence="1">
    <location>
        <begin position="386"/>
        <end position="453"/>
    </location>
</feature>
<feature type="region of interest" description="Disordered" evidence="1">
    <location>
        <begin position="271"/>
        <end position="294"/>
    </location>
</feature>
<sequence>MASDVVSLLAPLRGERELEEALAERAARGAERAKAESAGTAMGDASGSTLAADLVGPGGDGGRSASSLSREGNRVVATAARAAAGGERRGGSGGVAKKKDNFEAVTANGSGWAPPTQLRQEEPAGAGLAESHRADAWLIQETHLHARDISVQEAWCRRAGVKAVLAPGAAGSGDAIYLANDTVGDVSQRAHIEIGDALVSQGRPRVLGGDFNAAADSLRDKALAASAASSPAAMEKAHLRAMRQAEARLCCACHIDDPLDVQVHCGRGLEPEERRVAPPPDRPQISGGPKSRGGARHLLAVADYLDDAAAQRHTWRRAPARAAKCRGARLVAALAAVAVATADALAAPAAEARRGAAAPAAEHSRRRHERFNKWVLEALEHGAGGLHARRRGPRGWQEDELDLRGAPRAGQREAGAIDEHWVTEVCSTADGSDGRQESERQSNSEALPRPTADEWLDAAESFAKRTGMGIDRASPRALAQVSAATADLFADVGMAAEEFSACSSGELKSEMHIFYDDATVACHGRTPRAMAKHLVEAGFAAAMGLAL</sequence>
<name>A0ABN9Q8A9_9DINO</name>
<feature type="region of interest" description="Disordered" evidence="1">
    <location>
        <begin position="106"/>
        <end position="129"/>
    </location>
</feature>
<comment type="caution">
    <text evidence="2">The sequence shown here is derived from an EMBL/GenBank/DDBJ whole genome shotgun (WGS) entry which is preliminary data.</text>
</comment>
<gene>
    <name evidence="2" type="ORF">PCOR1329_LOCUS8836</name>
</gene>
<evidence type="ECO:0000256" key="1">
    <source>
        <dbReference type="SAM" id="MobiDB-lite"/>
    </source>
</evidence>
<accession>A0ABN9Q8A9</accession>
<feature type="region of interest" description="Disordered" evidence="1">
    <location>
        <begin position="54"/>
        <end position="73"/>
    </location>
</feature>
<dbReference type="Proteomes" id="UP001189429">
    <property type="component" value="Unassembled WGS sequence"/>
</dbReference>
<organism evidence="2 3">
    <name type="scientific">Prorocentrum cordatum</name>
    <dbReference type="NCBI Taxonomy" id="2364126"/>
    <lineage>
        <taxon>Eukaryota</taxon>
        <taxon>Sar</taxon>
        <taxon>Alveolata</taxon>
        <taxon>Dinophyceae</taxon>
        <taxon>Prorocentrales</taxon>
        <taxon>Prorocentraceae</taxon>
        <taxon>Prorocentrum</taxon>
    </lineage>
</organism>
<protein>
    <recommendedName>
        <fullName evidence="4">Endonuclease/exonuclease/phosphatase domain-containing protein</fullName>
    </recommendedName>
</protein>
<evidence type="ECO:0000313" key="3">
    <source>
        <dbReference type="Proteomes" id="UP001189429"/>
    </source>
</evidence>